<dbReference type="AlphaFoldDB" id="A0A975AI42"/>
<dbReference type="KEGG" id="alka:J0B03_10925"/>
<proteinExistence type="predicted"/>
<dbReference type="RefSeq" id="WP_207299631.1">
    <property type="nucleotide sequence ID" value="NZ_CP071444.1"/>
</dbReference>
<dbReference type="Proteomes" id="UP000663499">
    <property type="component" value="Chromosome"/>
</dbReference>
<dbReference type="InterPro" id="IPR019271">
    <property type="entry name" value="DUF2284_metal-binding"/>
</dbReference>
<evidence type="ECO:0000313" key="1">
    <source>
        <dbReference type="EMBL" id="QSX08289.1"/>
    </source>
</evidence>
<name>A0A975AI42_9FIRM</name>
<evidence type="ECO:0000313" key="2">
    <source>
        <dbReference type="Proteomes" id="UP000663499"/>
    </source>
</evidence>
<dbReference type="Pfam" id="PF10050">
    <property type="entry name" value="DUF2284"/>
    <property type="match status" value="1"/>
</dbReference>
<dbReference type="EMBL" id="CP071444">
    <property type="protein sequence ID" value="QSX08289.1"/>
    <property type="molecule type" value="Genomic_DNA"/>
</dbReference>
<accession>A0A975AI42</accession>
<sequence length="173" mass="19548">MNVLEEAKKLFQNCDELPREAVILNPEVRDMCESNTCGQYGRNWACPPALAPLDEIKEKFDKFSNFIMLSQIYELEDSMDFEGMTEGIKDFQERLVKLNKELKGSGTPYLILGAGGCSLCAKCTYPEQPCRRPDDMIISLEAYGIEVIKVMKDNGLKYNNGPNTMTYMGGVLY</sequence>
<protein>
    <submittedName>
        <fullName evidence="1">DUF2284 domain-containing protein</fullName>
    </submittedName>
</protein>
<keyword evidence="2" id="KW-1185">Reference proteome</keyword>
<gene>
    <name evidence="1" type="ORF">J0B03_10925</name>
</gene>
<reference evidence="1" key="1">
    <citation type="submission" date="2021-03" db="EMBL/GenBank/DDBJ databases">
        <title>Alkalibacter marinus sp. nov., isolated from tidal flat sediment.</title>
        <authorList>
            <person name="Namirimu T."/>
            <person name="Yang J.-A."/>
            <person name="Yang S.-H."/>
            <person name="Kim Y.-J."/>
            <person name="Kwon K.K."/>
        </authorList>
    </citation>
    <scope>NUCLEOTIDE SEQUENCE</scope>
    <source>
        <strain evidence="1">ES005</strain>
    </source>
</reference>
<organism evidence="1 2">
    <name type="scientific">Alkalibacter rhizosphaerae</name>
    <dbReference type="NCBI Taxonomy" id="2815577"/>
    <lineage>
        <taxon>Bacteria</taxon>
        <taxon>Bacillati</taxon>
        <taxon>Bacillota</taxon>
        <taxon>Clostridia</taxon>
        <taxon>Eubacteriales</taxon>
        <taxon>Eubacteriaceae</taxon>
        <taxon>Alkalibacter</taxon>
    </lineage>
</organism>